<keyword evidence="1" id="KW-0489">Methyltransferase</keyword>
<evidence type="ECO:0000313" key="2">
    <source>
        <dbReference type="Proteomes" id="UP000634136"/>
    </source>
</evidence>
<dbReference type="AlphaFoldDB" id="A0A834WR87"/>
<organism evidence="1 2">
    <name type="scientific">Senna tora</name>
    <dbReference type="NCBI Taxonomy" id="362788"/>
    <lineage>
        <taxon>Eukaryota</taxon>
        <taxon>Viridiplantae</taxon>
        <taxon>Streptophyta</taxon>
        <taxon>Embryophyta</taxon>
        <taxon>Tracheophyta</taxon>
        <taxon>Spermatophyta</taxon>
        <taxon>Magnoliopsida</taxon>
        <taxon>eudicotyledons</taxon>
        <taxon>Gunneridae</taxon>
        <taxon>Pentapetalae</taxon>
        <taxon>rosids</taxon>
        <taxon>fabids</taxon>
        <taxon>Fabales</taxon>
        <taxon>Fabaceae</taxon>
        <taxon>Caesalpinioideae</taxon>
        <taxon>Cassia clade</taxon>
        <taxon>Senna</taxon>
    </lineage>
</organism>
<dbReference type="EMBL" id="JAAIUW010000006">
    <property type="protein sequence ID" value="KAF7828891.1"/>
    <property type="molecule type" value="Genomic_DNA"/>
</dbReference>
<evidence type="ECO:0000313" key="1">
    <source>
        <dbReference type="EMBL" id="KAF7828891.1"/>
    </source>
</evidence>
<gene>
    <name evidence="1" type="ORF">G2W53_020055</name>
</gene>
<dbReference type="Proteomes" id="UP000634136">
    <property type="component" value="Unassembled WGS sequence"/>
</dbReference>
<name>A0A834WR87_9FABA</name>
<protein>
    <submittedName>
        <fullName evidence="1">Jasmonate O-methyltransferase</fullName>
    </submittedName>
</protein>
<dbReference type="GO" id="GO:0032259">
    <property type="term" value="P:methylation"/>
    <property type="evidence" value="ECO:0007669"/>
    <property type="project" value="UniProtKB-KW"/>
</dbReference>
<accession>A0A834WR87</accession>
<keyword evidence="2" id="KW-1185">Reference proteome</keyword>
<proteinExistence type="predicted"/>
<comment type="caution">
    <text evidence="1">The sequence shown here is derived from an EMBL/GenBank/DDBJ whole genome shotgun (WGS) entry which is preliminary data.</text>
</comment>
<sequence length="72" mass="8275">MLRPSSSQKNEHHSSSSYYLFRPCSKKPQEIFSELLTEIRECLEDGIEVIGGEIIEEHPRSAMPKLFGVLLR</sequence>
<dbReference type="GO" id="GO:0008168">
    <property type="term" value="F:methyltransferase activity"/>
    <property type="evidence" value="ECO:0007669"/>
    <property type="project" value="UniProtKB-KW"/>
</dbReference>
<reference evidence="1" key="1">
    <citation type="submission" date="2020-09" db="EMBL/GenBank/DDBJ databases">
        <title>Genome-Enabled Discovery of Anthraquinone Biosynthesis in Senna tora.</title>
        <authorList>
            <person name="Kang S.-H."/>
            <person name="Pandey R.P."/>
            <person name="Lee C.-M."/>
            <person name="Sim J.-S."/>
            <person name="Jeong J.-T."/>
            <person name="Choi B.-S."/>
            <person name="Jung M."/>
            <person name="Ginzburg D."/>
            <person name="Zhao K."/>
            <person name="Won S.Y."/>
            <person name="Oh T.-J."/>
            <person name="Yu Y."/>
            <person name="Kim N.-H."/>
            <person name="Lee O.R."/>
            <person name="Lee T.-H."/>
            <person name="Bashyal P."/>
            <person name="Kim T.-S."/>
            <person name="Lee W.-H."/>
            <person name="Kawkins C."/>
            <person name="Kim C.-K."/>
            <person name="Kim J.S."/>
            <person name="Ahn B.O."/>
            <person name="Rhee S.Y."/>
            <person name="Sohng J.K."/>
        </authorList>
    </citation>
    <scope>NUCLEOTIDE SEQUENCE</scope>
    <source>
        <tissue evidence="1">Leaf</tissue>
    </source>
</reference>
<keyword evidence="1" id="KW-0808">Transferase</keyword>